<accession>A0AAV5TN65</accession>
<feature type="non-terminal residue" evidence="2">
    <location>
        <position position="156"/>
    </location>
</feature>
<organism evidence="2 3">
    <name type="scientific">Pristionchus entomophagus</name>
    <dbReference type="NCBI Taxonomy" id="358040"/>
    <lineage>
        <taxon>Eukaryota</taxon>
        <taxon>Metazoa</taxon>
        <taxon>Ecdysozoa</taxon>
        <taxon>Nematoda</taxon>
        <taxon>Chromadorea</taxon>
        <taxon>Rhabditida</taxon>
        <taxon>Rhabditina</taxon>
        <taxon>Diplogasteromorpha</taxon>
        <taxon>Diplogasteroidea</taxon>
        <taxon>Neodiplogasteridae</taxon>
        <taxon>Pristionchus</taxon>
    </lineage>
</organism>
<protein>
    <submittedName>
        <fullName evidence="2">Uncharacterized protein</fullName>
    </submittedName>
</protein>
<feature type="region of interest" description="Disordered" evidence="1">
    <location>
        <begin position="1"/>
        <end position="37"/>
    </location>
</feature>
<feature type="compositionally biased region" description="Basic and acidic residues" evidence="1">
    <location>
        <begin position="12"/>
        <end position="26"/>
    </location>
</feature>
<feature type="compositionally biased region" description="Low complexity" evidence="1">
    <location>
        <begin position="1"/>
        <end position="10"/>
    </location>
</feature>
<dbReference type="AlphaFoldDB" id="A0AAV5TN65"/>
<evidence type="ECO:0000313" key="3">
    <source>
        <dbReference type="Proteomes" id="UP001432027"/>
    </source>
</evidence>
<reference evidence="2" key="1">
    <citation type="submission" date="2023-10" db="EMBL/GenBank/DDBJ databases">
        <title>Genome assembly of Pristionchus species.</title>
        <authorList>
            <person name="Yoshida K."/>
            <person name="Sommer R.J."/>
        </authorList>
    </citation>
    <scope>NUCLEOTIDE SEQUENCE</scope>
    <source>
        <strain evidence="2">RS0144</strain>
    </source>
</reference>
<evidence type="ECO:0000313" key="2">
    <source>
        <dbReference type="EMBL" id="GMS95863.1"/>
    </source>
</evidence>
<evidence type="ECO:0000256" key="1">
    <source>
        <dbReference type="SAM" id="MobiDB-lite"/>
    </source>
</evidence>
<feature type="non-terminal residue" evidence="2">
    <location>
        <position position="1"/>
    </location>
</feature>
<name>A0AAV5TN65_9BILA</name>
<keyword evidence="3" id="KW-1185">Reference proteome</keyword>
<sequence>QAMSRSTRSSTRTREEKSPARGEAKSSVRVKSSPPPDPVIDAITSINSLVKSFVDSATEVQTYMYSEIESISQKDQFLIHMFENNKDGFSNLCNQVTHANNKYKNCQFLMKAAKQWQQLIKVMPISSLSTLDAKKKRDVCSAGRNVAASLLFTGNV</sequence>
<dbReference type="Proteomes" id="UP001432027">
    <property type="component" value="Unassembled WGS sequence"/>
</dbReference>
<proteinExistence type="predicted"/>
<comment type="caution">
    <text evidence="2">The sequence shown here is derived from an EMBL/GenBank/DDBJ whole genome shotgun (WGS) entry which is preliminary data.</text>
</comment>
<gene>
    <name evidence="2" type="ORF">PENTCL1PPCAC_18038</name>
</gene>
<dbReference type="EMBL" id="BTSX01000004">
    <property type="protein sequence ID" value="GMS95863.1"/>
    <property type="molecule type" value="Genomic_DNA"/>
</dbReference>